<dbReference type="AlphaFoldDB" id="A0A914B1T1"/>
<evidence type="ECO:0000313" key="17">
    <source>
        <dbReference type="Proteomes" id="UP000887568"/>
    </source>
</evidence>
<evidence type="ECO:0000256" key="4">
    <source>
        <dbReference type="ARBA" id="ARBA00022679"/>
    </source>
</evidence>
<evidence type="ECO:0000256" key="11">
    <source>
        <dbReference type="ARBA" id="ARBA00023136"/>
    </source>
</evidence>
<keyword evidence="12" id="KW-1015">Disulfide bond</keyword>
<keyword evidence="4" id="KW-0808">Transferase</keyword>
<evidence type="ECO:0000256" key="13">
    <source>
        <dbReference type="ARBA" id="ARBA00023180"/>
    </source>
</evidence>
<dbReference type="OrthoDB" id="10264956at2759"/>
<dbReference type="RefSeq" id="XP_038069868.1">
    <property type="nucleotide sequence ID" value="XM_038213940.1"/>
</dbReference>
<dbReference type="Gene3D" id="3.90.1480.20">
    <property type="entry name" value="Glycosyl transferase family 29"/>
    <property type="match status" value="1"/>
</dbReference>
<keyword evidence="5 15" id="KW-0812">Transmembrane</keyword>
<evidence type="ECO:0000256" key="12">
    <source>
        <dbReference type="ARBA" id="ARBA00023157"/>
    </source>
</evidence>
<keyword evidence="13" id="KW-0325">Glycoprotein</keyword>
<comment type="subcellular location">
    <subcellularLocation>
        <location evidence="1">Golgi apparatus membrane</location>
        <topology evidence="1">Single-pass type II membrane protein</topology>
    </subcellularLocation>
</comment>
<dbReference type="OMA" id="CVIRMNL"/>
<evidence type="ECO:0000256" key="7">
    <source>
        <dbReference type="ARBA" id="ARBA00022981"/>
    </source>
</evidence>
<keyword evidence="7" id="KW-0730">Sialic acid</keyword>
<organism evidence="16 17">
    <name type="scientific">Patiria miniata</name>
    <name type="common">Bat star</name>
    <name type="synonym">Asterina miniata</name>
    <dbReference type="NCBI Taxonomy" id="46514"/>
    <lineage>
        <taxon>Eukaryota</taxon>
        <taxon>Metazoa</taxon>
        <taxon>Echinodermata</taxon>
        <taxon>Eleutherozoa</taxon>
        <taxon>Asterozoa</taxon>
        <taxon>Asteroidea</taxon>
        <taxon>Valvatacea</taxon>
        <taxon>Valvatida</taxon>
        <taxon>Asterinidae</taxon>
        <taxon>Patiria</taxon>
    </lineage>
</organism>
<keyword evidence="10" id="KW-0443">Lipid metabolism</keyword>
<dbReference type="InterPro" id="IPR038578">
    <property type="entry name" value="GT29-like_sf"/>
</dbReference>
<feature type="transmembrane region" description="Helical" evidence="15">
    <location>
        <begin position="6"/>
        <end position="24"/>
    </location>
</feature>
<evidence type="ECO:0000256" key="6">
    <source>
        <dbReference type="ARBA" id="ARBA00022968"/>
    </source>
</evidence>
<keyword evidence="17" id="KW-1185">Reference proteome</keyword>
<evidence type="ECO:0000256" key="5">
    <source>
        <dbReference type="ARBA" id="ARBA00022692"/>
    </source>
</evidence>
<dbReference type="PANTHER" id="PTHR45906">
    <property type="entry name" value="ALPHA-N-ACETYL-NEURAMINYL-2,3-BETA-GALACTOSYL-1, 3-N-ACETYL-GALACTOSAMINIDE ALPHA-2,6-SIALYLTRANSFERASE-LIKE"/>
    <property type="match status" value="1"/>
</dbReference>
<keyword evidence="6" id="KW-0735">Signal-anchor</keyword>
<dbReference type="Proteomes" id="UP000887568">
    <property type="component" value="Unplaced"/>
</dbReference>
<protein>
    <submittedName>
        <fullName evidence="16">Uncharacterized protein</fullName>
    </submittedName>
</protein>
<evidence type="ECO:0000256" key="14">
    <source>
        <dbReference type="ARBA" id="ARBA00043744"/>
    </source>
</evidence>
<evidence type="ECO:0000256" key="10">
    <source>
        <dbReference type="ARBA" id="ARBA00023098"/>
    </source>
</evidence>
<keyword evidence="9" id="KW-0333">Golgi apparatus</keyword>
<keyword evidence="3" id="KW-0328">Glycosyltransferase</keyword>
<name>A0A914B1T1_PATMI</name>
<comment type="similarity">
    <text evidence="2">Belongs to the glycosyltransferase 29 family.</text>
</comment>
<evidence type="ECO:0000256" key="1">
    <source>
        <dbReference type="ARBA" id="ARBA00004323"/>
    </source>
</evidence>
<evidence type="ECO:0000256" key="15">
    <source>
        <dbReference type="SAM" id="Phobius"/>
    </source>
</evidence>
<dbReference type="InterPro" id="IPR001675">
    <property type="entry name" value="Glyco_trans_29"/>
</dbReference>
<dbReference type="Pfam" id="PF00777">
    <property type="entry name" value="Glyco_transf_29"/>
    <property type="match status" value="1"/>
</dbReference>
<dbReference type="EnsemblMetazoa" id="XM_038213940.1">
    <property type="protein sequence ID" value="XP_038069868.1"/>
    <property type="gene ID" value="LOC119739110"/>
</dbReference>
<dbReference type="PANTHER" id="PTHR45906:SF1">
    <property type="entry name" value="ALPHA-N-ACETYL-NEURAMINYL-2,3-BETA-GALACTOSYL-1, 3-N-ACETYL-GALACTOSAMINIDE ALPHA-2,6-SIALYLTRANSFERASE-LIKE"/>
    <property type="match status" value="1"/>
</dbReference>
<sequence length="255" mass="28588">MKPLLLYVTALVVAIVCFVLYAIISPIVKISYTPLPYDIISTREHQKANTTQDNGTHGAIIQRQRAPSHSVTPPSLHGILHFYTSLLNDRPMTFRCSSCALVSSSGFLIGKGAGKEIDRKHCVIRMNLAPVKGHGRDVGTRTTARVMNFIAAPLANRIPLPDEAIFIWGLYLDDRPGLYRRKVEEMSKRVGRRTTIVYLTLEGERYTSSLFAFETGRSLEKTKSRPSTGWYTLMVAADLCREIHVYGMVPHDYCS</sequence>
<dbReference type="GO" id="GO:0001665">
    <property type="term" value="F:alpha-N-acetylgalactosaminide alpha-2,6-sialyltransferase activity"/>
    <property type="evidence" value="ECO:0007669"/>
    <property type="project" value="TreeGrafter"/>
</dbReference>
<evidence type="ECO:0000256" key="2">
    <source>
        <dbReference type="ARBA" id="ARBA00006003"/>
    </source>
</evidence>
<dbReference type="GO" id="GO:0000139">
    <property type="term" value="C:Golgi membrane"/>
    <property type="evidence" value="ECO:0007669"/>
    <property type="project" value="UniProtKB-SubCell"/>
</dbReference>
<dbReference type="GO" id="GO:0001574">
    <property type="term" value="P:ganglioside biosynthetic process"/>
    <property type="evidence" value="ECO:0007669"/>
    <property type="project" value="TreeGrafter"/>
</dbReference>
<accession>A0A914B1T1</accession>
<dbReference type="GeneID" id="119739110"/>
<evidence type="ECO:0000256" key="3">
    <source>
        <dbReference type="ARBA" id="ARBA00022676"/>
    </source>
</evidence>
<keyword evidence="8 15" id="KW-1133">Transmembrane helix</keyword>
<evidence type="ECO:0000256" key="9">
    <source>
        <dbReference type="ARBA" id="ARBA00023034"/>
    </source>
</evidence>
<keyword evidence="11 15" id="KW-0472">Membrane</keyword>
<evidence type="ECO:0000313" key="16">
    <source>
        <dbReference type="EnsemblMetazoa" id="XP_038069868.1"/>
    </source>
</evidence>
<proteinExistence type="inferred from homology"/>
<comment type="catalytic activity">
    <reaction evidence="14">
        <text>a ganglioside GM1b (d18:1(4E)) + CMP-N-acetyl-beta-neuraminate = a ganglioside GD1alpha (d18:1(4E)) + CMP + H(+)</text>
        <dbReference type="Rhea" id="RHEA:41968"/>
        <dbReference type="ChEBI" id="CHEBI:15378"/>
        <dbReference type="ChEBI" id="CHEBI:57812"/>
        <dbReference type="ChEBI" id="CHEBI:60377"/>
        <dbReference type="ChEBI" id="CHEBI:78568"/>
        <dbReference type="ChEBI" id="CHEBI:78569"/>
    </reaction>
    <physiologicalReaction direction="left-to-right" evidence="14">
        <dbReference type="Rhea" id="RHEA:41969"/>
    </physiologicalReaction>
</comment>
<reference evidence="16" key="1">
    <citation type="submission" date="2022-11" db="UniProtKB">
        <authorList>
            <consortium name="EnsemblMetazoa"/>
        </authorList>
    </citation>
    <scope>IDENTIFICATION</scope>
</reference>
<evidence type="ECO:0000256" key="8">
    <source>
        <dbReference type="ARBA" id="ARBA00022989"/>
    </source>
</evidence>